<dbReference type="Proteomes" id="UP001149719">
    <property type="component" value="Unassembled WGS sequence"/>
</dbReference>
<dbReference type="RefSeq" id="WP_269125151.1">
    <property type="nucleotide sequence ID" value="NZ_JAPUBN010000015.1"/>
</dbReference>
<evidence type="ECO:0000313" key="4">
    <source>
        <dbReference type="Proteomes" id="UP001149719"/>
    </source>
</evidence>
<dbReference type="InterPro" id="IPR011006">
    <property type="entry name" value="CheY-like_superfamily"/>
</dbReference>
<dbReference type="Gene3D" id="3.40.50.2300">
    <property type="match status" value="1"/>
</dbReference>
<dbReference type="PROSITE" id="PS50110">
    <property type="entry name" value="RESPONSE_REGULATORY"/>
    <property type="match status" value="1"/>
</dbReference>
<comment type="caution">
    <text evidence="3">The sequence shown here is derived from an EMBL/GenBank/DDBJ whole genome shotgun (WGS) entry which is preliminary data.</text>
</comment>
<keyword evidence="4" id="KW-1185">Reference proteome</keyword>
<dbReference type="SMART" id="SM00448">
    <property type="entry name" value="REC"/>
    <property type="match status" value="1"/>
</dbReference>
<evidence type="ECO:0000259" key="2">
    <source>
        <dbReference type="PROSITE" id="PS50110"/>
    </source>
</evidence>
<dbReference type="CDD" id="cd17557">
    <property type="entry name" value="REC_Rcp-like"/>
    <property type="match status" value="1"/>
</dbReference>
<protein>
    <submittedName>
        <fullName evidence="3">Response regulator</fullName>
    </submittedName>
</protein>
<keyword evidence="1" id="KW-0597">Phosphoprotein</keyword>
<dbReference type="SUPFAM" id="SSF52172">
    <property type="entry name" value="CheY-like"/>
    <property type="match status" value="1"/>
</dbReference>
<organism evidence="3 4">
    <name type="scientific">Marinomonas phaeophyticola</name>
    <dbReference type="NCBI Taxonomy" id="3004091"/>
    <lineage>
        <taxon>Bacteria</taxon>
        <taxon>Pseudomonadati</taxon>
        <taxon>Pseudomonadota</taxon>
        <taxon>Gammaproteobacteria</taxon>
        <taxon>Oceanospirillales</taxon>
        <taxon>Oceanospirillaceae</taxon>
        <taxon>Marinomonas</taxon>
    </lineage>
</organism>
<dbReference type="PANTHER" id="PTHR44520:SF2">
    <property type="entry name" value="RESPONSE REGULATOR RCP1"/>
    <property type="match status" value="1"/>
</dbReference>
<sequence length="143" mass="16202">MSGKNTKTVTLFIVDDDDVDVLGIERALKKLKIANPTIRAKDGVEALEMLRQGKVPKPFITLLDINMPRMSGIEMLSELRTDPKLFDTVVFILTTSHDDKDKFEAYKKNVAGYIVKKKVGEAFLSIVEMLGNYWRIVELPDNE</sequence>
<reference evidence="3" key="1">
    <citation type="submission" date="2022-12" db="EMBL/GenBank/DDBJ databases">
        <title>Marinomonas 15G1-11 sp. nov, isolated from marine algae.</title>
        <authorList>
            <person name="Butt M."/>
            <person name="Choi D.G."/>
            <person name="Kim J.M."/>
            <person name="Lee J.K."/>
            <person name="Baek J.H."/>
            <person name="Jeon C.O."/>
        </authorList>
    </citation>
    <scope>NUCLEOTIDE SEQUENCE</scope>
    <source>
        <strain evidence="3">15G1-11</strain>
    </source>
</reference>
<dbReference type="EMBL" id="JAPUBN010000015">
    <property type="protein sequence ID" value="MCZ2721943.1"/>
    <property type="molecule type" value="Genomic_DNA"/>
</dbReference>
<evidence type="ECO:0000256" key="1">
    <source>
        <dbReference type="PROSITE-ProRule" id="PRU00169"/>
    </source>
</evidence>
<feature type="modified residue" description="4-aspartylphosphate" evidence="1">
    <location>
        <position position="64"/>
    </location>
</feature>
<feature type="domain" description="Response regulatory" evidence="2">
    <location>
        <begin position="10"/>
        <end position="131"/>
    </location>
</feature>
<proteinExistence type="predicted"/>
<gene>
    <name evidence="3" type="ORF">O1D97_09835</name>
</gene>
<dbReference type="InterPro" id="IPR052893">
    <property type="entry name" value="TCS_response_regulator"/>
</dbReference>
<dbReference type="Pfam" id="PF00072">
    <property type="entry name" value="Response_reg"/>
    <property type="match status" value="1"/>
</dbReference>
<dbReference type="InterPro" id="IPR001789">
    <property type="entry name" value="Sig_transdc_resp-reg_receiver"/>
</dbReference>
<evidence type="ECO:0000313" key="3">
    <source>
        <dbReference type="EMBL" id="MCZ2721943.1"/>
    </source>
</evidence>
<accession>A0ABT4JU68</accession>
<dbReference type="PANTHER" id="PTHR44520">
    <property type="entry name" value="RESPONSE REGULATOR RCP1-RELATED"/>
    <property type="match status" value="1"/>
</dbReference>
<name>A0ABT4JU68_9GAMM</name>